<dbReference type="AlphaFoldDB" id="A0A7T7XLJ8"/>
<gene>
    <name evidence="1" type="ORF">JFL75_16925</name>
</gene>
<evidence type="ECO:0000313" key="2">
    <source>
        <dbReference type="Proteomes" id="UP000595917"/>
    </source>
</evidence>
<protein>
    <submittedName>
        <fullName evidence="1">Uncharacterized protein</fullName>
    </submittedName>
</protein>
<dbReference type="RefSeq" id="WP_215625902.1">
    <property type="nucleotide sequence ID" value="NZ_CP067089.2"/>
</dbReference>
<accession>A0A7T7XLJ8</accession>
<proteinExistence type="predicted"/>
<dbReference type="KEGG" id="bhc:JFL75_16925"/>
<sequence>MCWYCGSPVTDPEPIGRSLRCADCGKDLRCCRNCRFYISGGGCSESHGEIPQDKDRANFCDWFSLSPALRSAGTGEKAARDAASSAKTAFEDLFK</sequence>
<reference evidence="1" key="1">
    <citation type="submission" date="2021-01" db="EMBL/GenBank/DDBJ databases">
        <title>Description of Breznakiella homolactica.</title>
        <authorList>
            <person name="Song Y."/>
            <person name="Brune A."/>
        </authorList>
    </citation>
    <scope>NUCLEOTIDE SEQUENCE</scope>
    <source>
        <strain evidence="1">RmG30</strain>
    </source>
</reference>
<evidence type="ECO:0000313" key="1">
    <source>
        <dbReference type="EMBL" id="QQO08596.1"/>
    </source>
</evidence>
<keyword evidence="2" id="KW-1185">Reference proteome</keyword>
<name>A0A7T7XLJ8_9SPIR</name>
<dbReference type="EMBL" id="CP067089">
    <property type="protein sequence ID" value="QQO08596.1"/>
    <property type="molecule type" value="Genomic_DNA"/>
</dbReference>
<dbReference type="Proteomes" id="UP000595917">
    <property type="component" value="Chromosome"/>
</dbReference>
<organism evidence="1 2">
    <name type="scientific">Breznakiella homolactica</name>
    <dbReference type="NCBI Taxonomy" id="2798577"/>
    <lineage>
        <taxon>Bacteria</taxon>
        <taxon>Pseudomonadati</taxon>
        <taxon>Spirochaetota</taxon>
        <taxon>Spirochaetia</taxon>
        <taxon>Spirochaetales</taxon>
        <taxon>Breznakiellaceae</taxon>
        <taxon>Breznakiella</taxon>
    </lineage>
</organism>